<feature type="domain" description="Thiol:disulfide interchange protein DsbD N-terminal" evidence="1">
    <location>
        <begin position="53"/>
        <end position="160"/>
    </location>
</feature>
<keyword evidence="3" id="KW-1185">Reference proteome</keyword>
<proteinExistence type="predicted"/>
<evidence type="ECO:0000313" key="2">
    <source>
        <dbReference type="EMBL" id="GGD08255.1"/>
    </source>
</evidence>
<protein>
    <recommendedName>
        <fullName evidence="1">Thiol:disulfide interchange protein DsbD N-terminal domain-containing protein</fullName>
    </recommendedName>
</protein>
<organism evidence="2 3">
    <name type="scientific">Aureimonas glaciei</name>
    <dbReference type="NCBI Taxonomy" id="1776957"/>
    <lineage>
        <taxon>Bacteria</taxon>
        <taxon>Pseudomonadati</taxon>
        <taxon>Pseudomonadota</taxon>
        <taxon>Alphaproteobacteria</taxon>
        <taxon>Hyphomicrobiales</taxon>
        <taxon>Aurantimonadaceae</taxon>
        <taxon>Aureimonas</taxon>
    </lineage>
</organism>
<reference evidence="2" key="1">
    <citation type="journal article" date="2014" name="Int. J. Syst. Evol. Microbiol.">
        <title>Complete genome sequence of Corynebacterium casei LMG S-19264T (=DSM 44701T), isolated from a smear-ripened cheese.</title>
        <authorList>
            <consortium name="US DOE Joint Genome Institute (JGI-PGF)"/>
            <person name="Walter F."/>
            <person name="Albersmeier A."/>
            <person name="Kalinowski J."/>
            <person name="Ruckert C."/>
        </authorList>
    </citation>
    <scope>NUCLEOTIDE SEQUENCE</scope>
    <source>
        <strain evidence="2">CGMCC 1.15493</strain>
    </source>
</reference>
<name>A0A916XTJ5_9HYPH</name>
<evidence type="ECO:0000259" key="1">
    <source>
        <dbReference type="Pfam" id="PF11412"/>
    </source>
</evidence>
<gene>
    <name evidence="2" type="ORF">GCM10011335_08890</name>
</gene>
<dbReference type="Proteomes" id="UP000613160">
    <property type="component" value="Unassembled WGS sequence"/>
</dbReference>
<sequence length="277" mass="28269">MRLVIRPRLFWLFLAVLAAPVAGPTLVLAGDRPAARFDSDAVALTLVAEAPGADGSIRAALAIDLAPGWKTYWRDPGEAGIAPTVDLSGSSNAVVDSLSFPAPHRFGDDYASSNGYSGPMAIALRLRRDPAGADTVLRAKIFIGVCRDICIPVAADLTAVSAEADAGAVAAAFDALPESHDPAQGILGAALSADRTLLTVTATTGGAERPDLFVAGPEGWAFGVPTATEADNGRMAFTLPVLSKPRRAGPAPPPLDIVMTSAEGAVEARSVIPGAGP</sequence>
<dbReference type="AlphaFoldDB" id="A0A916XTJ5"/>
<dbReference type="Pfam" id="PF11412">
    <property type="entry name" value="DsbD_N"/>
    <property type="match status" value="1"/>
</dbReference>
<accession>A0A916XTJ5</accession>
<reference evidence="2" key="2">
    <citation type="submission" date="2020-09" db="EMBL/GenBank/DDBJ databases">
        <authorList>
            <person name="Sun Q."/>
            <person name="Zhou Y."/>
        </authorList>
    </citation>
    <scope>NUCLEOTIDE SEQUENCE</scope>
    <source>
        <strain evidence="2">CGMCC 1.15493</strain>
    </source>
</reference>
<dbReference type="EMBL" id="BMJJ01000002">
    <property type="protein sequence ID" value="GGD08255.1"/>
    <property type="molecule type" value="Genomic_DNA"/>
</dbReference>
<evidence type="ECO:0000313" key="3">
    <source>
        <dbReference type="Proteomes" id="UP000613160"/>
    </source>
</evidence>
<dbReference type="InterPro" id="IPR028250">
    <property type="entry name" value="DsbDN"/>
</dbReference>
<comment type="caution">
    <text evidence="2">The sequence shown here is derived from an EMBL/GenBank/DDBJ whole genome shotgun (WGS) entry which is preliminary data.</text>
</comment>